<keyword evidence="1" id="KW-0547">Nucleotide-binding</keyword>
<feature type="compositionally biased region" description="Acidic residues" evidence="3">
    <location>
        <begin position="1385"/>
        <end position="1394"/>
    </location>
</feature>
<dbReference type="GO" id="GO:0003729">
    <property type="term" value="F:mRNA binding"/>
    <property type="evidence" value="ECO:0007669"/>
    <property type="project" value="TreeGrafter"/>
</dbReference>
<dbReference type="Proteomes" id="UP000214365">
    <property type="component" value="Unassembled WGS sequence"/>
</dbReference>
<evidence type="ECO:0000313" key="9">
    <source>
        <dbReference type="EMBL" id="OKL62079.1"/>
    </source>
</evidence>
<dbReference type="InterPro" id="IPR041679">
    <property type="entry name" value="DNA2/NAM7-like_C"/>
</dbReference>
<feature type="region of interest" description="Disordered" evidence="3">
    <location>
        <begin position="1381"/>
        <end position="1410"/>
    </location>
</feature>
<feature type="domain" description="RNA helicase aquarius N-terminal" evidence="6">
    <location>
        <begin position="20"/>
        <end position="409"/>
    </location>
</feature>
<dbReference type="InterPro" id="IPR032174">
    <property type="entry name" value="Aquarius_N"/>
</dbReference>
<dbReference type="InterPro" id="IPR045055">
    <property type="entry name" value="DNA2/NAM7-like"/>
</dbReference>
<feature type="region of interest" description="Disordered" evidence="3">
    <location>
        <begin position="724"/>
        <end position="790"/>
    </location>
</feature>
<reference evidence="9 10" key="1">
    <citation type="submission" date="2015-06" db="EMBL/GenBank/DDBJ databases">
        <title>Talaromyces atroroseus IBT 11181 draft genome.</title>
        <authorList>
            <person name="Rasmussen K.B."/>
            <person name="Rasmussen S."/>
            <person name="Petersen B."/>
            <person name="Sicheritz-Ponten T."/>
            <person name="Mortensen U.H."/>
            <person name="Thrane U."/>
        </authorList>
    </citation>
    <scope>NUCLEOTIDE SEQUENCE [LARGE SCALE GENOMIC DNA]</scope>
    <source>
        <strain evidence="9 10">IBT 11181</strain>
    </source>
</reference>
<keyword evidence="1" id="KW-0067">ATP-binding</keyword>
<dbReference type="Pfam" id="PF21143">
    <property type="entry name" value="Aquarius_N_2nd"/>
    <property type="match status" value="1"/>
</dbReference>
<keyword evidence="1" id="KW-0378">Hydrolase</keyword>
<evidence type="ECO:0000259" key="4">
    <source>
        <dbReference type="Pfam" id="PF13086"/>
    </source>
</evidence>
<dbReference type="Gene3D" id="3.40.50.300">
    <property type="entry name" value="P-loop containing nucleotide triphosphate hydrolases"/>
    <property type="match status" value="2"/>
</dbReference>
<dbReference type="InterPro" id="IPR047187">
    <property type="entry name" value="SF1_C_Upf1"/>
</dbReference>
<dbReference type="GO" id="GO:0045292">
    <property type="term" value="P:mRNA cis splicing, via spliceosome"/>
    <property type="evidence" value="ECO:0007669"/>
    <property type="project" value="UniProtKB-UniRule"/>
</dbReference>
<evidence type="ECO:0000313" key="10">
    <source>
        <dbReference type="Proteomes" id="UP000214365"/>
    </source>
</evidence>
<dbReference type="Pfam" id="PF16399">
    <property type="entry name" value="Aquarius_N_1st"/>
    <property type="match status" value="1"/>
</dbReference>
<comment type="caution">
    <text evidence="9">The sequence shown here is derived from an EMBL/GenBank/DDBJ whole genome shotgun (WGS) entry which is preliminary data.</text>
</comment>
<gene>
    <name evidence="9" type="ORF">UA08_02722</name>
</gene>
<feature type="domain" description="DNA2/NAM7 helicase helicase" evidence="4">
    <location>
        <begin position="804"/>
        <end position="1100"/>
    </location>
</feature>
<organism evidence="9 10">
    <name type="scientific">Talaromyces atroroseus</name>
    <dbReference type="NCBI Taxonomy" id="1441469"/>
    <lineage>
        <taxon>Eukaryota</taxon>
        <taxon>Fungi</taxon>
        <taxon>Dikarya</taxon>
        <taxon>Ascomycota</taxon>
        <taxon>Pezizomycotina</taxon>
        <taxon>Eurotiomycetes</taxon>
        <taxon>Eurotiomycetidae</taxon>
        <taxon>Eurotiales</taxon>
        <taxon>Trichocomaceae</taxon>
        <taxon>Talaromyces</taxon>
        <taxon>Talaromyces sect. Trachyspermi</taxon>
    </lineage>
</organism>
<keyword evidence="2" id="KW-0539">Nucleus</keyword>
<feature type="domain" description="RNA helicase aquarius beta-barrel" evidence="7">
    <location>
        <begin position="488"/>
        <end position="653"/>
    </location>
</feature>
<feature type="domain" description="DNA2/NAM7 helicase-like C-terminal" evidence="5">
    <location>
        <begin position="1112"/>
        <end position="1302"/>
    </location>
</feature>
<dbReference type="PIRSF" id="PIRSF038901">
    <property type="entry name" value="AQR_cwf11"/>
    <property type="match status" value="1"/>
</dbReference>
<comment type="subcellular location">
    <subcellularLocation>
        <location evidence="2">Nucleus</location>
    </subcellularLocation>
</comment>
<dbReference type="CDD" id="cd18808">
    <property type="entry name" value="SF1_C_Upf1"/>
    <property type="match status" value="1"/>
</dbReference>
<keyword evidence="10" id="KW-1185">Reference proteome</keyword>
<dbReference type="Pfam" id="PF21144">
    <property type="entry name" value="Aquarius_N_3rd"/>
    <property type="match status" value="1"/>
</dbReference>
<feature type="domain" description="RNA helicase aquarius insertion" evidence="8">
    <location>
        <begin position="701"/>
        <end position="792"/>
    </location>
</feature>
<dbReference type="InterPro" id="IPR041677">
    <property type="entry name" value="DNA2/NAM7_AAA_11"/>
</dbReference>
<dbReference type="InterPro" id="IPR027417">
    <property type="entry name" value="P-loop_NTPase"/>
</dbReference>
<name>A0A225B282_TALAT</name>
<dbReference type="GO" id="GO:0004386">
    <property type="term" value="F:helicase activity"/>
    <property type="evidence" value="ECO:0007669"/>
    <property type="project" value="InterPro"/>
</dbReference>
<dbReference type="SUPFAM" id="SSF52540">
    <property type="entry name" value="P-loop containing nucleoside triphosphate hydrolases"/>
    <property type="match status" value="1"/>
</dbReference>
<evidence type="ECO:0000256" key="2">
    <source>
        <dbReference type="PIRNR" id="PIRNR038901"/>
    </source>
</evidence>
<evidence type="ECO:0000256" key="3">
    <source>
        <dbReference type="SAM" id="MobiDB-lite"/>
    </source>
</evidence>
<dbReference type="GO" id="GO:0005684">
    <property type="term" value="C:U2-type spliceosomal complex"/>
    <property type="evidence" value="ECO:0007669"/>
    <property type="project" value="UniProtKB-UniRule"/>
</dbReference>
<dbReference type="PANTHER" id="PTHR10887">
    <property type="entry name" value="DNA2/NAM7 HELICASE FAMILY"/>
    <property type="match status" value="1"/>
</dbReference>
<comment type="function">
    <text evidence="2">Involved in mRNA splicing where it associates with cdc5 and the other cwf proteins as part of the spliceosome.</text>
</comment>
<dbReference type="FunFam" id="3.40.50.300:FF:000507">
    <property type="entry name" value="Pre-mRNA-splicing factor"/>
    <property type="match status" value="1"/>
</dbReference>
<evidence type="ECO:0000259" key="5">
    <source>
        <dbReference type="Pfam" id="PF13087"/>
    </source>
</evidence>
<dbReference type="STRING" id="1441469.A0A225B282"/>
<keyword evidence="2" id="KW-0508">mRNA splicing</keyword>
<evidence type="ECO:0000256" key="1">
    <source>
        <dbReference type="ARBA" id="ARBA00022806"/>
    </source>
</evidence>
<dbReference type="RefSeq" id="XP_020122200.1">
    <property type="nucleotide sequence ID" value="XM_020264795.1"/>
</dbReference>
<dbReference type="Pfam" id="PF13087">
    <property type="entry name" value="AAA_12"/>
    <property type="match status" value="1"/>
</dbReference>
<keyword evidence="2" id="KW-0507">mRNA processing</keyword>
<dbReference type="CDD" id="cd17935">
    <property type="entry name" value="EEXXQc_AQR"/>
    <property type="match status" value="1"/>
</dbReference>
<feature type="compositionally biased region" description="Polar residues" evidence="3">
    <location>
        <begin position="766"/>
        <end position="781"/>
    </location>
</feature>
<evidence type="ECO:0000259" key="8">
    <source>
        <dbReference type="Pfam" id="PF21144"/>
    </source>
</evidence>
<dbReference type="InterPro" id="IPR048967">
    <property type="entry name" value="Aquarius_insert"/>
</dbReference>
<keyword evidence="1" id="KW-0347">Helicase</keyword>
<dbReference type="GeneID" id="31002477"/>
<dbReference type="Pfam" id="PF13086">
    <property type="entry name" value="AAA_11"/>
    <property type="match status" value="1"/>
</dbReference>
<protein>
    <recommendedName>
        <fullName evidence="2">Pre-mRNA-splicing factor</fullName>
    </recommendedName>
</protein>
<dbReference type="PANTHER" id="PTHR10887:SF5">
    <property type="entry name" value="RNA HELICASE AQUARIUS"/>
    <property type="match status" value="1"/>
</dbReference>
<dbReference type="GO" id="GO:0071013">
    <property type="term" value="C:catalytic step 2 spliceosome"/>
    <property type="evidence" value="ECO:0007669"/>
    <property type="project" value="TreeGrafter"/>
</dbReference>
<accession>A0A225B282</accession>
<evidence type="ECO:0000259" key="7">
    <source>
        <dbReference type="Pfam" id="PF21143"/>
    </source>
</evidence>
<evidence type="ECO:0000259" key="6">
    <source>
        <dbReference type="Pfam" id="PF16399"/>
    </source>
</evidence>
<dbReference type="InterPro" id="IPR048966">
    <property type="entry name" value="Aquarius_b-barrel"/>
</dbReference>
<comment type="similarity">
    <text evidence="2">Belongs to the CWF11 family.</text>
</comment>
<dbReference type="OrthoDB" id="1879at2759"/>
<dbReference type="EMBL" id="LFMY01000003">
    <property type="protein sequence ID" value="OKL62079.1"/>
    <property type="molecule type" value="Genomic_DNA"/>
</dbReference>
<dbReference type="InterPro" id="IPR026300">
    <property type="entry name" value="CWF11_fam"/>
</dbReference>
<sequence>MAQKLETRPSVSDLQGDDRWVVLAQKHWLKQSKIRKAKQDVLKNEIWDPLEAEGFSARSLLTLENLNILEKYLWPAYTDDASNHHVLLIAVVVGVKKGEHLPIWDANFLEHFADRPDSFADLFHRILSLSLDSSLSTFSRLSVLSFIISGFQSLENNLIRKECAPLVSISIWHNLYNETTRNQILDKAPILKKAWRAAAKRYEAADEPMKAKIRFERSWLYTLILDFLQKLSTPEQTQADNIRYCERFLELLVDLNSQLPTRRYVNTLLQDLNILAIIRLSKLYNSPDNSLIRDFSALLQHFMNFAIDDYTGEPLSMQTIYDIHCQRLARLQRTAIRHFKDKLTILALSNYGSIERRSELEGSLSALNDTELQDLCERLGFRTGYPTQCQVTTHRQLYLEILVSYFEKKPSFQESAADLSILPTEESLYEPALLRNEIYDGSRPLALPKLNLQYLSLGDFLWRSFMLYRSEAFFAIRKDLEAVVKRLQPRVNRSTREVAFDGFSRMAIPISKPAIIEVAPPKVGSSKPAFVRAEITLEVGRLADNIRKEWESLRPDDTVFLLAISSPATSTTLNLTDRPSLTHIRTADVVQVLDENGRALREPQQNSENGFTRRPRIRRLLLNLDAATFQADSDKLSKGKRDVYPLINVVVRRKGRENNFKPMLQTMQQLITSDIALPSWLQEIFLGYGDPASACYTELANRVNSVDFRDTFLDWQHLVESFPGKTIEPSGKESSSFGPPYVLQIADEPHDSSTSNTSKKRRRGQVETQTESGSINVSTYKPPNPGPYPIDAPKLNSIRFTPAQVEAITSGTQPGLTVIVGPPGTGKTDVATQIINNIYHNFPSERTLLIAHSNQALNQLFQKIVSLDIDQRHLLRLGHGEEELEAETSYSKYGRVESFLENRTHLLSEVDRLATSIGALGAHGNSCETADYFNTVYIRPAWTKFWDKARTEQASVEDIVVSFPFHSYFSNAPNTLFTPGSSKDDVLDAASGAQRHINKIFSELEDIRPFEILRQPRDRANYLLIKEARIIAMTSTHAAMRRQEIAELGFHYDNVIMEEAAQITEIETFIPFALQNMEKEQLPLKRVVLCGDHYQNSPIVQNLASRQYANFEQSLFLRLVRLGVPTITLDQQGRARPSIADLFKWRYQTLGHLPILEEAEEYKRANAGFAFDYQFINVPDYQGVGEREPVPHFIQNLGEAEYAVAIFQYMRLLGYPASKISILTTYAGQRALIRDVLNHRCTKNPLFGLPKIVTTVDKYQGEQNDYVILSLVRTRTVGYLRDVRRLTVALSRARLGLYVLGRLDVFASCYELKPAFDIFTKRADKLMLAPGEMYPTTRLQKDGVEGTAMEGLEHLGQYVFEMTQAKMKALGVETLASTADIPDKYDEEADEDEIMAGADDNKDLTIQQHV</sequence>
<comment type="subunit">
    <text evidence="2">Belongs to the 40S cdc5-associated complex (or cwf complex), a spliceosome sub-complex reminiscent of a late-stage spliceosome.</text>
</comment>
<proteinExistence type="inferred from homology"/>